<evidence type="ECO:0000256" key="1">
    <source>
        <dbReference type="SAM" id="MobiDB-lite"/>
    </source>
</evidence>
<gene>
    <name evidence="5" type="ORF">FB382_002015</name>
</gene>
<dbReference type="InterPro" id="IPR003399">
    <property type="entry name" value="Mce/MlaD"/>
</dbReference>
<dbReference type="PANTHER" id="PTHR30188:SF13">
    <property type="entry name" value="CONSERVED HYPOTHETICAL INTEGRAL MEMBRANE PROTEIN YRBE3B"/>
    <property type="match status" value="1"/>
</dbReference>
<evidence type="ECO:0000313" key="6">
    <source>
        <dbReference type="Proteomes" id="UP000580910"/>
    </source>
</evidence>
<dbReference type="EMBL" id="JACGXA010000001">
    <property type="protein sequence ID" value="MBA8803724.1"/>
    <property type="molecule type" value="Genomic_DNA"/>
</dbReference>
<keyword evidence="6" id="KW-1185">Reference proteome</keyword>
<dbReference type="Pfam" id="PF11887">
    <property type="entry name" value="Mce4_CUP1"/>
    <property type="match status" value="1"/>
</dbReference>
<feature type="region of interest" description="Disordered" evidence="1">
    <location>
        <begin position="641"/>
        <end position="667"/>
    </location>
</feature>
<feature type="domain" description="Mammalian cell entry C-terminal" evidence="4">
    <location>
        <begin position="408"/>
        <end position="622"/>
    </location>
</feature>
<feature type="transmembrane region" description="Helical" evidence="2">
    <location>
        <begin position="51"/>
        <end position="78"/>
    </location>
</feature>
<feature type="domain" description="Mce/MlaD" evidence="3">
    <location>
        <begin position="327"/>
        <end position="400"/>
    </location>
</feature>
<dbReference type="GO" id="GO:0043190">
    <property type="term" value="C:ATP-binding cassette (ABC) transporter complex"/>
    <property type="evidence" value="ECO:0007669"/>
    <property type="project" value="InterPro"/>
</dbReference>
<dbReference type="Proteomes" id="UP000580910">
    <property type="component" value="Unassembled WGS sequence"/>
</dbReference>
<dbReference type="GO" id="GO:0005548">
    <property type="term" value="F:phospholipid transporter activity"/>
    <property type="evidence" value="ECO:0007669"/>
    <property type="project" value="TreeGrafter"/>
</dbReference>
<feature type="transmembrane region" description="Helical" evidence="2">
    <location>
        <begin position="84"/>
        <end position="104"/>
    </location>
</feature>
<evidence type="ECO:0000259" key="4">
    <source>
        <dbReference type="Pfam" id="PF11887"/>
    </source>
</evidence>
<organism evidence="5 6">
    <name type="scientific">Nocardioides ginsengisegetis</name>
    <dbReference type="NCBI Taxonomy" id="661491"/>
    <lineage>
        <taxon>Bacteria</taxon>
        <taxon>Bacillati</taxon>
        <taxon>Actinomycetota</taxon>
        <taxon>Actinomycetes</taxon>
        <taxon>Propionibacteriales</taxon>
        <taxon>Nocardioidaceae</taxon>
        <taxon>Nocardioides</taxon>
    </lineage>
</organism>
<feature type="transmembrane region" description="Helical" evidence="2">
    <location>
        <begin position="211"/>
        <end position="233"/>
    </location>
</feature>
<feature type="transmembrane region" description="Helical" evidence="2">
    <location>
        <begin position="111"/>
        <end position="130"/>
    </location>
</feature>
<feature type="transmembrane region" description="Helical" evidence="2">
    <location>
        <begin position="160"/>
        <end position="180"/>
    </location>
</feature>
<keyword evidence="2" id="KW-0812">Transmembrane</keyword>
<comment type="caution">
    <text evidence="5">The sequence shown here is derived from an EMBL/GenBank/DDBJ whole genome shotgun (WGS) entry which is preliminary data.</text>
</comment>
<evidence type="ECO:0000256" key="2">
    <source>
        <dbReference type="SAM" id="Phobius"/>
    </source>
</evidence>
<dbReference type="InterPro" id="IPR024516">
    <property type="entry name" value="Mce_C"/>
</dbReference>
<dbReference type="InterPro" id="IPR005693">
    <property type="entry name" value="Mce"/>
</dbReference>
<dbReference type="InterPro" id="IPR030802">
    <property type="entry name" value="Permease_MalE"/>
</dbReference>
<proteinExistence type="predicted"/>
<protein>
    <submittedName>
        <fullName evidence="5">Virulence factor Mce-like protein</fullName>
    </submittedName>
</protein>
<name>A0A7W3J087_9ACTN</name>
<dbReference type="PANTHER" id="PTHR30188">
    <property type="entry name" value="ABC TRANSPORTER PERMEASE PROTEIN-RELATED"/>
    <property type="match status" value="1"/>
</dbReference>
<accession>A0A7W3J087</accession>
<evidence type="ECO:0000313" key="5">
    <source>
        <dbReference type="EMBL" id="MBA8803724.1"/>
    </source>
</evidence>
<keyword evidence="2" id="KW-0472">Membrane</keyword>
<keyword evidence="2" id="KW-1133">Transmembrane helix</keyword>
<dbReference type="AlphaFoldDB" id="A0A7W3J087"/>
<reference evidence="5 6" key="1">
    <citation type="submission" date="2020-07" db="EMBL/GenBank/DDBJ databases">
        <title>Sequencing the genomes of 1000 actinobacteria strains.</title>
        <authorList>
            <person name="Klenk H.-P."/>
        </authorList>
    </citation>
    <scope>NUCLEOTIDE SEQUENCE [LARGE SCALE GENOMIC DNA]</scope>
    <source>
        <strain evidence="5 6">DSM 21349</strain>
    </source>
</reference>
<feature type="transmembrane region" description="Helical" evidence="2">
    <location>
        <begin position="253"/>
        <end position="275"/>
    </location>
</feature>
<evidence type="ECO:0000259" key="3">
    <source>
        <dbReference type="Pfam" id="PF02470"/>
    </source>
</evidence>
<sequence>MASISAIGSSIIQGRRASLEQYGDQLMFYVKALAWTPRAIKRYPREIVNTLAEVTFGAGGLSLIAGTVGVIAFLAFFAGTEVGIQGYASLSQIGVAKFSAFISAYFNTREVAPLVSSIALAATVGCGYTARLGAMRISEEIDALEVMAIPSLPFLVTTRMIAAFIAVIPLYVVALCASYLSPRLITTLVYGQSPGTYDHYFIQFLPPIDMLWSFGKLLFLATAIILIHCYYGYTASGGPAGVGMAVGRAIRTSIVTVVVADFFLSFAIWGSTTTVRITGMLVNITHDTPAEHRRLLVSGVVFLTVIALLIGLAIAVYQKTFQSVTMVTIQADRAGLQLAKFGDVRLHGVLVGQVRDISDDGKQAVIKVALQPDAAREIPENVDVQILPTTLFGQKYISFKDPADPASASLSDGDVIPADRVETNVELSRILANLFPLLRSVRPADLNATLNALATALGGRGKQIGETMDELDSYLGVIDDHLPTLREDLRLLAQVADTYDIAAPDLLGVLRNVTVTSRTVIERKDDLKAFFGDLAGVSDTATGILQDNGADIVRVGQVTQPITGLLAAYSPEYPCLMAGLDRYEPLLAKVFQGNMIRQNFVFNTPQYREYDARDRPVYGEVGHGPWCLGLPDPAIPIGFQPLDDGTDQDDHPPTSTVPGSGMVGGTR</sequence>
<dbReference type="Pfam" id="PF02470">
    <property type="entry name" value="MlaD"/>
    <property type="match status" value="1"/>
</dbReference>
<dbReference type="Pfam" id="PF02405">
    <property type="entry name" value="MlaE"/>
    <property type="match status" value="1"/>
</dbReference>
<feature type="transmembrane region" description="Helical" evidence="2">
    <location>
        <begin position="295"/>
        <end position="317"/>
    </location>
</feature>
<dbReference type="NCBIfam" id="TIGR00996">
    <property type="entry name" value="Mtu_fam_mce"/>
    <property type="match status" value="1"/>
</dbReference>